<dbReference type="Proteomes" id="UP000323502">
    <property type="component" value="Unassembled WGS sequence"/>
</dbReference>
<accession>A0A1G7G931</accession>
<gene>
    <name evidence="2" type="ORF">GQR91_03685</name>
    <name evidence="3" type="ORF">SAMN05216557_101763</name>
</gene>
<name>A0A1G7G931_9SPHN</name>
<evidence type="ECO:0000313" key="5">
    <source>
        <dbReference type="Proteomes" id="UP000436801"/>
    </source>
</evidence>
<evidence type="ECO:0000313" key="3">
    <source>
        <dbReference type="EMBL" id="SDE84549.1"/>
    </source>
</evidence>
<reference evidence="3 4" key="1">
    <citation type="submission" date="2016-10" db="EMBL/GenBank/DDBJ databases">
        <authorList>
            <person name="Varghese N."/>
            <person name="Submissions S."/>
        </authorList>
    </citation>
    <scope>NUCLEOTIDE SEQUENCE [LARGE SCALE GENOMIC DNA]</scope>
    <source>
        <strain evidence="3 4">S7-754</strain>
    </source>
</reference>
<dbReference type="EMBL" id="WSUT01000005">
    <property type="protein sequence ID" value="MWC42760.1"/>
    <property type="molecule type" value="Genomic_DNA"/>
</dbReference>
<proteinExistence type="predicted"/>
<feature type="compositionally biased region" description="Polar residues" evidence="1">
    <location>
        <begin position="10"/>
        <end position="20"/>
    </location>
</feature>
<feature type="region of interest" description="Disordered" evidence="1">
    <location>
        <begin position="1"/>
        <end position="47"/>
    </location>
</feature>
<evidence type="ECO:0000313" key="4">
    <source>
        <dbReference type="Proteomes" id="UP000323502"/>
    </source>
</evidence>
<keyword evidence="4" id="KW-1185">Reference proteome</keyword>
<dbReference type="RefSeq" id="WP_160146730.1">
    <property type="nucleotide sequence ID" value="NZ_CP178397.1"/>
</dbReference>
<sequence>MADPQFPANDDQTTGENVASKNEPAEREGGESLEEQLTEDLSVQGGE</sequence>
<dbReference type="AlphaFoldDB" id="A0A1G7G931"/>
<dbReference type="EMBL" id="FNBI01000001">
    <property type="protein sequence ID" value="SDE84549.1"/>
    <property type="molecule type" value="Genomic_DNA"/>
</dbReference>
<evidence type="ECO:0000256" key="1">
    <source>
        <dbReference type="SAM" id="MobiDB-lite"/>
    </source>
</evidence>
<organism evidence="3 4">
    <name type="scientific">Sphingomonas carotinifaciens</name>
    <dbReference type="NCBI Taxonomy" id="1166323"/>
    <lineage>
        <taxon>Bacteria</taxon>
        <taxon>Pseudomonadati</taxon>
        <taxon>Pseudomonadota</taxon>
        <taxon>Alphaproteobacteria</taxon>
        <taxon>Sphingomonadales</taxon>
        <taxon>Sphingomonadaceae</taxon>
        <taxon>Sphingomonas</taxon>
    </lineage>
</organism>
<protein>
    <submittedName>
        <fullName evidence="3">Uncharacterized protein</fullName>
    </submittedName>
</protein>
<evidence type="ECO:0000313" key="2">
    <source>
        <dbReference type="EMBL" id="MWC42760.1"/>
    </source>
</evidence>
<dbReference type="Proteomes" id="UP000436801">
    <property type="component" value="Unassembled WGS sequence"/>
</dbReference>
<reference evidence="2 5" key="2">
    <citation type="submission" date="2019-12" db="EMBL/GenBank/DDBJ databases">
        <authorList>
            <person name="Zheng J."/>
        </authorList>
    </citation>
    <scope>NUCLEOTIDE SEQUENCE [LARGE SCALE GENOMIC DNA]</scope>
    <source>
        <strain evidence="2 5">DSM 27347</strain>
    </source>
</reference>